<proteinExistence type="inferred from homology"/>
<dbReference type="Pfam" id="PF00582">
    <property type="entry name" value="Usp"/>
    <property type="match status" value="2"/>
</dbReference>
<organism evidence="3 4">
    <name type="scientific">Desulfovibrio ferrophilus</name>
    <dbReference type="NCBI Taxonomy" id="241368"/>
    <lineage>
        <taxon>Bacteria</taxon>
        <taxon>Pseudomonadati</taxon>
        <taxon>Thermodesulfobacteriota</taxon>
        <taxon>Desulfovibrionia</taxon>
        <taxon>Desulfovibrionales</taxon>
        <taxon>Desulfovibrionaceae</taxon>
        <taxon>Desulfovibrio</taxon>
    </lineage>
</organism>
<feature type="domain" description="UspA" evidence="2">
    <location>
        <begin position="159"/>
        <end position="287"/>
    </location>
</feature>
<comment type="similarity">
    <text evidence="1">Belongs to the universal stress protein A family.</text>
</comment>
<feature type="domain" description="UspA" evidence="2">
    <location>
        <begin position="58"/>
        <end position="143"/>
    </location>
</feature>
<dbReference type="CDD" id="cd00293">
    <property type="entry name" value="USP-like"/>
    <property type="match status" value="2"/>
</dbReference>
<evidence type="ECO:0000313" key="3">
    <source>
        <dbReference type="EMBL" id="BBD10011.1"/>
    </source>
</evidence>
<dbReference type="EMBL" id="AP017378">
    <property type="protein sequence ID" value="BBD10011.1"/>
    <property type="molecule type" value="Genomic_DNA"/>
</dbReference>
<dbReference type="SUPFAM" id="SSF52402">
    <property type="entry name" value="Adenine nucleotide alpha hydrolases-like"/>
    <property type="match status" value="2"/>
</dbReference>
<gene>
    <name evidence="3" type="ORF">DFE_3285</name>
</gene>
<dbReference type="PANTHER" id="PTHR46268:SF15">
    <property type="entry name" value="UNIVERSAL STRESS PROTEIN HP_0031"/>
    <property type="match status" value="1"/>
</dbReference>
<evidence type="ECO:0000256" key="1">
    <source>
        <dbReference type="ARBA" id="ARBA00008791"/>
    </source>
</evidence>
<reference evidence="3 4" key="1">
    <citation type="journal article" date="2018" name="Sci. Adv.">
        <title>Multi-heme cytochromes provide a pathway for survival in energy-limited environments.</title>
        <authorList>
            <person name="Deng X."/>
            <person name="Dohmae N."/>
            <person name="Nealson K.H."/>
            <person name="Hashimoto K."/>
            <person name="Okamoto A."/>
        </authorList>
    </citation>
    <scope>NUCLEOTIDE SEQUENCE [LARGE SCALE GENOMIC DNA]</scope>
    <source>
        <strain evidence="3 4">IS5</strain>
    </source>
</reference>
<name>A0A2Z6B3E6_9BACT</name>
<accession>A0A2Z6B3E6</accession>
<evidence type="ECO:0000259" key="2">
    <source>
        <dbReference type="Pfam" id="PF00582"/>
    </source>
</evidence>
<evidence type="ECO:0000313" key="4">
    <source>
        <dbReference type="Proteomes" id="UP000269883"/>
    </source>
</evidence>
<dbReference type="RefSeq" id="WP_126381019.1">
    <property type="nucleotide sequence ID" value="NZ_AP017378.1"/>
</dbReference>
<protein>
    <submittedName>
        <fullName evidence="3">UspA domain protein</fullName>
    </submittedName>
</protein>
<dbReference type="Proteomes" id="UP000269883">
    <property type="component" value="Chromosome"/>
</dbReference>
<sequence>MEKQLLVTVSEEGCALKGIHFIHDFFEHQGALGLTLFYTAPKPRAVWVEEEFFEAMDEYDRTIRQGKQVGRESLSAARKLLAEYEFPEGQVNTKLHLREVSTAKDILSEGERGGYDAIVLGQRGARRFQEMMDESVTEQVVERQLGAPLWICREPEQGRRNVLLCLDGSDAAFRVAEHVGCILANEPRHNVCLMHVAESGLFAADSTPSIYARARKALQENGVDEARISEVPAVSGAVSAAIIAEARSGNYAVVATGSMERKRSRLRRAIFGSVVRDLMKLLTGAVLWVSA</sequence>
<dbReference type="InterPro" id="IPR006016">
    <property type="entry name" value="UspA"/>
</dbReference>
<dbReference type="AlphaFoldDB" id="A0A2Z6B3E6"/>
<dbReference type="KEGG" id="dfl:DFE_3285"/>
<dbReference type="OrthoDB" id="5430193at2"/>
<keyword evidence="4" id="KW-1185">Reference proteome</keyword>
<dbReference type="PANTHER" id="PTHR46268">
    <property type="entry name" value="STRESS RESPONSE PROTEIN NHAX"/>
    <property type="match status" value="1"/>
</dbReference>
<dbReference type="Gene3D" id="3.40.50.12370">
    <property type="match status" value="1"/>
</dbReference>